<comment type="similarity">
    <text evidence="2">Belongs to the outer membrane factor (OMF) (TC 1.B.17) family.</text>
</comment>
<keyword evidence="11" id="KW-1185">Reference proteome</keyword>
<evidence type="ECO:0000256" key="4">
    <source>
        <dbReference type="ARBA" id="ARBA00022452"/>
    </source>
</evidence>
<feature type="compositionally biased region" description="Low complexity" evidence="8">
    <location>
        <begin position="170"/>
        <end position="192"/>
    </location>
</feature>
<comment type="subcellular location">
    <subcellularLocation>
        <location evidence="1">Cell outer membrane</location>
    </subcellularLocation>
</comment>
<feature type="compositionally biased region" description="Low complexity" evidence="8">
    <location>
        <begin position="205"/>
        <end position="224"/>
    </location>
</feature>
<dbReference type="GO" id="GO:0009279">
    <property type="term" value="C:cell outer membrane"/>
    <property type="evidence" value="ECO:0007669"/>
    <property type="project" value="UniProtKB-SubCell"/>
</dbReference>
<accession>A0A378RPB9</accession>
<reference evidence="10 11" key="1">
    <citation type="submission" date="2018-06" db="EMBL/GenBank/DDBJ databases">
        <authorList>
            <consortium name="Pathogen Informatics"/>
            <person name="Doyle S."/>
        </authorList>
    </citation>
    <scope>NUCLEOTIDE SEQUENCE [LARGE SCALE GENOMIC DNA]</scope>
    <source>
        <strain evidence="10 11">NCTC11179</strain>
    </source>
</reference>
<protein>
    <submittedName>
        <fullName evidence="10">Type I secretion outer membrane protein, TolC family</fullName>
    </submittedName>
</protein>
<evidence type="ECO:0000256" key="3">
    <source>
        <dbReference type="ARBA" id="ARBA00022448"/>
    </source>
</evidence>
<dbReference type="EMBL" id="UGQL01000001">
    <property type="protein sequence ID" value="STZ28131.1"/>
    <property type="molecule type" value="Genomic_DNA"/>
</dbReference>
<gene>
    <name evidence="10" type="ORF">NCTC11179_01671</name>
</gene>
<keyword evidence="4" id="KW-1134">Transmembrane beta strand</keyword>
<dbReference type="Gene3D" id="1.20.1600.10">
    <property type="entry name" value="Outer membrane efflux proteins (OEP)"/>
    <property type="match status" value="2"/>
</dbReference>
<dbReference type="Proteomes" id="UP000255024">
    <property type="component" value="Unassembled WGS sequence"/>
</dbReference>
<name>A0A378RPB9_MYROD</name>
<dbReference type="InterPro" id="IPR051906">
    <property type="entry name" value="TolC-like"/>
</dbReference>
<organism evidence="10 11">
    <name type="scientific">Myroides odoratus</name>
    <name type="common">Flavobacterium odoratum</name>
    <dbReference type="NCBI Taxonomy" id="256"/>
    <lineage>
        <taxon>Bacteria</taxon>
        <taxon>Pseudomonadati</taxon>
        <taxon>Bacteroidota</taxon>
        <taxon>Flavobacteriia</taxon>
        <taxon>Flavobacteriales</taxon>
        <taxon>Flavobacteriaceae</taxon>
        <taxon>Myroides</taxon>
    </lineage>
</organism>
<evidence type="ECO:0000313" key="11">
    <source>
        <dbReference type="Proteomes" id="UP000255024"/>
    </source>
</evidence>
<proteinExistence type="inferred from homology"/>
<feature type="compositionally biased region" description="Gly residues" evidence="8">
    <location>
        <begin position="193"/>
        <end position="204"/>
    </location>
</feature>
<feature type="signal peptide" evidence="9">
    <location>
        <begin position="1"/>
        <end position="23"/>
    </location>
</feature>
<dbReference type="Pfam" id="PF02321">
    <property type="entry name" value="OEP"/>
    <property type="match status" value="1"/>
</dbReference>
<keyword evidence="7" id="KW-0998">Cell outer membrane</keyword>
<evidence type="ECO:0000256" key="9">
    <source>
        <dbReference type="SAM" id="SignalP"/>
    </source>
</evidence>
<evidence type="ECO:0000313" key="10">
    <source>
        <dbReference type="EMBL" id="STZ28131.1"/>
    </source>
</evidence>
<dbReference type="SUPFAM" id="SSF56954">
    <property type="entry name" value="Outer membrane efflux proteins (OEP)"/>
    <property type="match status" value="2"/>
</dbReference>
<feature type="chain" id="PRO_5016953643" evidence="9">
    <location>
        <begin position="24"/>
        <end position="487"/>
    </location>
</feature>
<keyword evidence="9" id="KW-0732">Signal</keyword>
<dbReference type="GO" id="GO:0015288">
    <property type="term" value="F:porin activity"/>
    <property type="evidence" value="ECO:0007669"/>
    <property type="project" value="TreeGrafter"/>
</dbReference>
<dbReference type="GO" id="GO:1990281">
    <property type="term" value="C:efflux pump complex"/>
    <property type="evidence" value="ECO:0007669"/>
    <property type="project" value="TreeGrafter"/>
</dbReference>
<dbReference type="RefSeq" id="WP_115091666.1">
    <property type="nucleotide sequence ID" value="NZ_CP068107.1"/>
</dbReference>
<evidence type="ECO:0000256" key="5">
    <source>
        <dbReference type="ARBA" id="ARBA00022692"/>
    </source>
</evidence>
<keyword evidence="6" id="KW-0472">Membrane</keyword>
<sequence length="487" mass="53832">MNKIYAILLVVMGLFAPMTTMWAQESKVDSLAYYTQLALENNPGLKSQRLAYEAFLEKVPQAGAFEDPELSMGFYTKPMDIVGGRQIGDITLMQMLPWFGTKKSAKKEANHMASMQMQQYREAREMVILQVHTQWYVLQKLQQQVNNAKQNKDLLEQLEQLAIKKFSSPSGATASNSMASSTPAASTTTNTSGGMGGMNMGGGATATANTPTSTPSSSSSSAMGGMSGGGSGSGMSDVLRIRLETIEIENTIESLQAQIKAEKVKFNALLDQEIQAAVTVPHAIEKVPFFLTDEEAQTMIESNNPMLAMLTEEGLAYQAKSAMDKKMSYPMVGLGVQYMIIGKTNDPMLAMGDMNGKDMIMPMVTVSLPIFRKKYRAQQEEGKKWWKSSEEKYKDTYNTLLASYYSFKNQVEDTERTIVLLEKQTTLAETTFNLIVKEFVTGKSDLTNVIQVQRQLLDYQLKKAEAIANYNTLVASIENITATPNDL</sequence>
<evidence type="ECO:0000256" key="1">
    <source>
        <dbReference type="ARBA" id="ARBA00004442"/>
    </source>
</evidence>
<dbReference type="PANTHER" id="PTHR30026:SF20">
    <property type="entry name" value="OUTER MEMBRANE PROTEIN TOLC"/>
    <property type="match status" value="1"/>
</dbReference>
<dbReference type="PANTHER" id="PTHR30026">
    <property type="entry name" value="OUTER MEMBRANE PROTEIN TOLC"/>
    <property type="match status" value="1"/>
</dbReference>
<keyword evidence="3" id="KW-0813">Transport</keyword>
<evidence type="ECO:0000256" key="2">
    <source>
        <dbReference type="ARBA" id="ARBA00007613"/>
    </source>
</evidence>
<evidence type="ECO:0000256" key="6">
    <source>
        <dbReference type="ARBA" id="ARBA00023136"/>
    </source>
</evidence>
<dbReference type="InterPro" id="IPR003423">
    <property type="entry name" value="OMP_efflux"/>
</dbReference>
<dbReference type="AlphaFoldDB" id="A0A378RPB9"/>
<keyword evidence="5" id="KW-0812">Transmembrane</keyword>
<evidence type="ECO:0000256" key="7">
    <source>
        <dbReference type="ARBA" id="ARBA00023237"/>
    </source>
</evidence>
<dbReference type="GO" id="GO:0015562">
    <property type="term" value="F:efflux transmembrane transporter activity"/>
    <property type="evidence" value="ECO:0007669"/>
    <property type="project" value="InterPro"/>
</dbReference>
<evidence type="ECO:0000256" key="8">
    <source>
        <dbReference type="SAM" id="MobiDB-lite"/>
    </source>
</evidence>
<feature type="region of interest" description="Disordered" evidence="8">
    <location>
        <begin position="168"/>
        <end position="236"/>
    </location>
</feature>